<evidence type="ECO:0000313" key="2">
    <source>
        <dbReference type="Proteomes" id="UP000814140"/>
    </source>
</evidence>
<accession>A0ACB8SZ59</accession>
<reference evidence="1" key="1">
    <citation type="submission" date="2021-03" db="EMBL/GenBank/DDBJ databases">
        <authorList>
            <consortium name="DOE Joint Genome Institute"/>
            <person name="Ahrendt S."/>
            <person name="Looney B.P."/>
            <person name="Miyauchi S."/>
            <person name="Morin E."/>
            <person name="Drula E."/>
            <person name="Courty P.E."/>
            <person name="Chicoki N."/>
            <person name="Fauchery L."/>
            <person name="Kohler A."/>
            <person name="Kuo A."/>
            <person name="Labutti K."/>
            <person name="Pangilinan J."/>
            <person name="Lipzen A."/>
            <person name="Riley R."/>
            <person name="Andreopoulos W."/>
            <person name="He G."/>
            <person name="Johnson J."/>
            <person name="Barry K.W."/>
            <person name="Grigoriev I.V."/>
            <person name="Nagy L."/>
            <person name="Hibbett D."/>
            <person name="Henrissat B."/>
            <person name="Matheny P.B."/>
            <person name="Labbe J."/>
            <person name="Martin F."/>
        </authorList>
    </citation>
    <scope>NUCLEOTIDE SEQUENCE</scope>
    <source>
        <strain evidence="1">HHB10654</strain>
    </source>
</reference>
<dbReference type="EMBL" id="MU277212">
    <property type="protein sequence ID" value="KAI0061477.1"/>
    <property type="molecule type" value="Genomic_DNA"/>
</dbReference>
<sequence>MTRDSGTDPAAEFWSSALLTRTSILDEDSDTNARSNAQIQELLFTERTALAQTLLSLDAQINAHSPAARLLPEILAHIFSYCSENDLAMKRNHKRGWIGAAQACRRWRHVALDYSGLWRHIILPSSREWMEEMFSRSKTRPLVISWIPASNSWQRGPGDKDLALTDLIRVEELHLGHYDGTVESLHSVLQSPAPLLRVAEIILLGATCPPVLFDGSAPRLQRLWMRRCSGFPWTSPIFSNIVFLRVDQQGAHTPPPSISQVFGALSTMRALQTLALIDCLPQFPPGFDITDSFVLAYTSLKAVALSGPVLDCTGVLRHIRIPNSGIQLTLGCTTSGAANDFDVIFPLLTFVHGTSKSRLISFEFKSQSRSLSFKADKSSPVADYPRLSLSLEWGEISPTLWTVVDLIRELCRTLSVERLEDLTMTVADEHSRPPFLGSTWLEILGSAKKLQHAKVSHSAVPSFCQALAHKFKNQDGLWYDQLNEGAEAEADGFFFLPHMTFLSLYNVDCAHFFEEEELDLEEYLPMVLGARNAGGAPWVWMDMTACPRAMAEALREVTTSLEVYEESDDEDDSEDDGSTDMNQHIEIDEDIFDDDIWDLYSMM</sequence>
<proteinExistence type="predicted"/>
<keyword evidence="2" id="KW-1185">Reference proteome</keyword>
<gene>
    <name evidence="1" type="ORF">BV25DRAFT_759448</name>
</gene>
<protein>
    <submittedName>
        <fullName evidence="1">Uncharacterized protein</fullName>
    </submittedName>
</protein>
<comment type="caution">
    <text evidence="1">The sequence shown here is derived from an EMBL/GenBank/DDBJ whole genome shotgun (WGS) entry which is preliminary data.</text>
</comment>
<name>A0ACB8SZ59_9AGAM</name>
<reference evidence="1" key="2">
    <citation type="journal article" date="2022" name="New Phytol.">
        <title>Evolutionary transition to the ectomycorrhizal habit in the genomes of a hyperdiverse lineage of mushroom-forming fungi.</title>
        <authorList>
            <person name="Looney B."/>
            <person name="Miyauchi S."/>
            <person name="Morin E."/>
            <person name="Drula E."/>
            <person name="Courty P.E."/>
            <person name="Kohler A."/>
            <person name="Kuo A."/>
            <person name="LaButti K."/>
            <person name="Pangilinan J."/>
            <person name="Lipzen A."/>
            <person name="Riley R."/>
            <person name="Andreopoulos W."/>
            <person name="He G."/>
            <person name="Johnson J."/>
            <person name="Nolan M."/>
            <person name="Tritt A."/>
            <person name="Barry K.W."/>
            <person name="Grigoriev I.V."/>
            <person name="Nagy L.G."/>
            <person name="Hibbett D."/>
            <person name="Henrissat B."/>
            <person name="Matheny P.B."/>
            <person name="Labbe J."/>
            <person name="Martin F.M."/>
        </authorList>
    </citation>
    <scope>NUCLEOTIDE SEQUENCE</scope>
    <source>
        <strain evidence="1">HHB10654</strain>
    </source>
</reference>
<organism evidence="1 2">
    <name type="scientific">Artomyces pyxidatus</name>
    <dbReference type="NCBI Taxonomy" id="48021"/>
    <lineage>
        <taxon>Eukaryota</taxon>
        <taxon>Fungi</taxon>
        <taxon>Dikarya</taxon>
        <taxon>Basidiomycota</taxon>
        <taxon>Agaricomycotina</taxon>
        <taxon>Agaricomycetes</taxon>
        <taxon>Russulales</taxon>
        <taxon>Auriscalpiaceae</taxon>
        <taxon>Artomyces</taxon>
    </lineage>
</organism>
<evidence type="ECO:0000313" key="1">
    <source>
        <dbReference type="EMBL" id="KAI0061477.1"/>
    </source>
</evidence>
<dbReference type="Proteomes" id="UP000814140">
    <property type="component" value="Unassembled WGS sequence"/>
</dbReference>